<evidence type="ECO:0000313" key="3">
    <source>
        <dbReference type="Proteomes" id="UP001059041"/>
    </source>
</evidence>
<organism evidence="2 3">
    <name type="scientific">Triplophysa rosa</name>
    <name type="common">Cave loach</name>
    <dbReference type="NCBI Taxonomy" id="992332"/>
    <lineage>
        <taxon>Eukaryota</taxon>
        <taxon>Metazoa</taxon>
        <taxon>Chordata</taxon>
        <taxon>Craniata</taxon>
        <taxon>Vertebrata</taxon>
        <taxon>Euteleostomi</taxon>
        <taxon>Actinopterygii</taxon>
        <taxon>Neopterygii</taxon>
        <taxon>Teleostei</taxon>
        <taxon>Ostariophysi</taxon>
        <taxon>Cypriniformes</taxon>
        <taxon>Nemacheilidae</taxon>
        <taxon>Triplophysa</taxon>
    </lineage>
</organism>
<evidence type="ECO:0000313" key="2">
    <source>
        <dbReference type="EMBL" id="KAI7810791.1"/>
    </source>
</evidence>
<keyword evidence="3" id="KW-1185">Reference proteome</keyword>
<dbReference type="EMBL" id="JAFHDT010000004">
    <property type="protein sequence ID" value="KAI7810791.1"/>
    <property type="molecule type" value="Genomic_DNA"/>
</dbReference>
<keyword evidence="1" id="KW-0812">Transmembrane</keyword>
<dbReference type="Proteomes" id="UP001059041">
    <property type="component" value="Linkage Group LG4"/>
</dbReference>
<comment type="caution">
    <text evidence="2">The sequence shown here is derived from an EMBL/GenBank/DDBJ whole genome shotgun (WGS) entry which is preliminary data.</text>
</comment>
<feature type="transmembrane region" description="Helical" evidence="1">
    <location>
        <begin position="6"/>
        <end position="22"/>
    </location>
</feature>
<gene>
    <name evidence="2" type="ORF">IRJ41_006605</name>
</gene>
<proteinExistence type="predicted"/>
<feature type="non-terminal residue" evidence="2">
    <location>
        <position position="65"/>
    </location>
</feature>
<keyword evidence="1" id="KW-1133">Transmembrane helix</keyword>
<dbReference type="AlphaFoldDB" id="A0A9W8C815"/>
<name>A0A9W8C815_TRIRA</name>
<keyword evidence="1" id="KW-0472">Membrane</keyword>
<feature type="non-terminal residue" evidence="2">
    <location>
        <position position="1"/>
    </location>
</feature>
<reference evidence="2" key="1">
    <citation type="submission" date="2021-02" db="EMBL/GenBank/DDBJ databases">
        <title>Comparative genomics reveals that relaxation of natural selection precedes convergent phenotypic evolution of cavefish.</title>
        <authorList>
            <person name="Peng Z."/>
        </authorList>
    </citation>
    <scope>NUCLEOTIDE SEQUENCE</scope>
    <source>
        <tissue evidence="2">Muscle</tissue>
    </source>
</reference>
<sequence length="65" mass="7847">RAYADAYTVFIFGFLLFYIMRCNERGTAGLSEACRDLMKFDRWDFEEVDMPTLDEFMDHEWFKQG</sequence>
<accession>A0A9W8C815</accession>
<evidence type="ECO:0000256" key="1">
    <source>
        <dbReference type="SAM" id="Phobius"/>
    </source>
</evidence>
<protein>
    <submittedName>
        <fullName evidence="2">Uncharacterized protein</fullName>
    </submittedName>
</protein>